<dbReference type="InParanoid" id="L0HEB0"/>
<dbReference type="RefSeq" id="WP_015286035.1">
    <property type="nucleotide sequence ID" value="NC_019943.1"/>
</dbReference>
<dbReference type="NCBIfam" id="TIGR00654">
    <property type="entry name" value="PhzF_family"/>
    <property type="match status" value="1"/>
</dbReference>
<dbReference type="Gene3D" id="3.10.310.10">
    <property type="entry name" value="Diaminopimelate Epimerase, Chain A, domain 1"/>
    <property type="match status" value="2"/>
</dbReference>
<dbReference type="HOGENOM" id="CLU_048756_2_1_2"/>
<reference evidence="3 4" key="2">
    <citation type="journal article" date="2014" name="Genome Announc.">
        <title>Complete Genome Sequence of Methanoregula formicica SMSPT, a Mesophilic Hydrogenotrophic Methanogen Isolated from a Methanogenic Upflow Anaerobic Sludge Blanket Reactor.</title>
        <authorList>
            <person name="Yamamoto K."/>
            <person name="Tamaki H."/>
            <person name="Cadillo-Quiroz H."/>
            <person name="Imachi H."/>
            <person name="Kyrpides N."/>
            <person name="Woyke T."/>
            <person name="Goodwin L."/>
            <person name="Zinder S.H."/>
            <person name="Kamagata Y."/>
            <person name="Liu W.T."/>
        </authorList>
    </citation>
    <scope>NUCLEOTIDE SEQUENCE [LARGE SCALE GENOMIC DNA]</scope>
    <source>
        <strain evidence="4">DSM 22288 / NBRC 105244 / SMSP</strain>
    </source>
</reference>
<keyword evidence="4" id="KW-1185">Reference proteome</keyword>
<dbReference type="PIRSF" id="PIRSF016184">
    <property type="entry name" value="PhzC_PhzF"/>
    <property type="match status" value="1"/>
</dbReference>
<keyword evidence="2" id="KW-0413">Isomerase</keyword>
<dbReference type="InterPro" id="IPR003719">
    <property type="entry name" value="Phenazine_PhzF-like"/>
</dbReference>
<comment type="similarity">
    <text evidence="1">Belongs to the PhzF family.</text>
</comment>
<evidence type="ECO:0000256" key="2">
    <source>
        <dbReference type="ARBA" id="ARBA00023235"/>
    </source>
</evidence>
<accession>L0HEB0</accession>
<sequence length="263" mass="28603">MEAELHLVDAFTSSPFRGNTAGVCIPDGPADDTWMQQVAAELKHSETAFLSPEGQGWRLRWFTPAKEIELCGHATLAAASVLYETRRVPEDREIVFETLSGRLTARKDGDWISMDFPAEPPKTSMAIPGLGQALGIEPLYTGRNRFDILVELPLADDVCSLEPDMEALALIKARGIIVTAVSDLPHFDFVSRFFAPAVGVPEDPVTGSAHCCLAPYWGEKLNKTEMTGFQCSVRGGSVRVRLAGDRIILSGNAVQVFSGKLLV</sequence>
<organism evidence="3 4">
    <name type="scientific">Methanoregula formicica (strain DSM 22288 / NBRC 105244 / SMSP)</name>
    <dbReference type="NCBI Taxonomy" id="593750"/>
    <lineage>
        <taxon>Archaea</taxon>
        <taxon>Methanobacteriati</taxon>
        <taxon>Methanobacteriota</taxon>
        <taxon>Stenosarchaea group</taxon>
        <taxon>Methanomicrobia</taxon>
        <taxon>Methanomicrobiales</taxon>
        <taxon>Methanoregulaceae</taxon>
        <taxon>Methanoregula</taxon>
    </lineage>
</organism>
<dbReference type="PANTHER" id="PTHR13774">
    <property type="entry name" value="PHENAZINE BIOSYNTHESIS PROTEIN"/>
    <property type="match status" value="1"/>
</dbReference>
<proteinExistence type="inferred from homology"/>
<dbReference type="Pfam" id="PF02567">
    <property type="entry name" value="PhzC-PhzF"/>
    <property type="match status" value="1"/>
</dbReference>
<name>L0HEB0_METFS</name>
<protein>
    <submittedName>
        <fullName evidence="3">Phenazine biosynthesis protein PhzF family</fullName>
    </submittedName>
</protein>
<reference evidence="4" key="1">
    <citation type="submission" date="2011-12" db="EMBL/GenBank/DDBJ databases">
        <title>Complete sequence of Methanoregula formicicum SMSP.</title>
        <authorList>
            <person name="Lucas S."/>
            <person name="Han J."/>
            <person name="Lapidus A."/>
            <person name="Cheng J.-F."/>
            <person name="Goodwin L."/>
            <person name="Pitluck S."/>
            <person name="Peters L."/>
            <person name="Ovchinnikova G."/>
            <person name="Teshima H."/>
            <person name="Detter J.C."/>
            <person name="Han C."/>
            <person name="Tapia R."/>
            <person name="Land M."/>
            <person name="Hauser L."/>
            <person name="Kyrpides N."/>
            <person name="Ivanova N."/>
            <person name="Pagani I."/>
            <person name="Imachi H."/>
            <person name="Tamaki H."/>
            <person name="Sekiguchi Y."/>
            <person name="Kamagata Y."/>
            <person name="Cadillo-Quiroz H."/>
            <person name="Zinder S."/>
            <person name="Liu W.-T."/>
            <person name="Woyke T."/>
        </authorList>
    </citation>
    <scope>NUCLEOTIDE SEQUENCE [LARGE SCALE GENOMIC DNA]</scope>
    <source>
        <strain evidence="4">DSM 22288 / NBRC 105244 / SMSP</strain>
    </source>
</reference>
<dbReference type="GO" id="GO:0016853">
    <property type="term" value="F:isomerase activity"/>
    <property type="evidence" value="ECO:0007669"/>
    <property type="project" value="UniProtKB-KW"/>
</dbReference>
<dbReference type="Proteomes" id="UP000010824">
    <property type="component" value="Chromosome"/>
</dbReference>
<evidence type="ECO:0000313" key="3">
    <source>
        <dbReference type="EMBL" id="AGB03072.1"/>
    </source>
</evidence>
<dbReference type="eggNOG" id="arCOG02256">
    <property type="taxonomic scope" value="Archaea"/>
</dbReference>
<dbReference type="PANTHER" id="PTHR13774:SF17">
    <property type="entry name" value="PHENAZINE BIOSYNTHESIS-LIKE DOMAIN-CONTAINING PROTEIN"/>
    <property type="match status" value="1"/>
</dbReference>
<dbReference type="EMBL" id="CP003167">
    <property type="protein sequence ID" value="AGB03072.1"/>
    <property type="molecule type" value="Genomic_DNA"/>
</dbReference>
<dbReference type="SUPFAM" id="SSF54506">
    <property type="entry name" value="Diaminopimelate epimerase-like"/>
    <property type="match status" value="1"/>
</dbReference>
<gene>
    <name evidence="3" type="ordered locus">Metfor_2059</name>
</gene>
<dbReference type="OrthoDB" id="105902at2157"/>
<dbReference type="GO" id="GO:0005737">
    <property type="term" value="C:cytoplasm"/>
    <property type="evidence" value="ECO:0007669"/>
    <property type="project" value="TreeGrafter"/>
</dbReference>
<evidence type="ECO:0000313" key="4">
    <source>
        <dbReference type="Proteomes" id="UP000010824"/>
    </source>
</evidence>
<evidence type="ECO:0000256" key="1">
    <source>
        <dbReference type="ARBA" id="ARBA00008270"/>
    </source>
</evidence>
<dbReference type="AlphaFoldDB" id="L0HEB0"/>
<dbReference type="GeneID" id="14309452"/>
<dbReference type="STRING" id="593750.Metfor_2059"/>
<dbReference type="KEGG" id="mfo:Metfor_2059"/>